<dbReference type="STRING" id="86416.Clopa_4833"/>
<dbReference type="RefSeq" id="WP_015617778.1">
    <property type="nucleotide sequence ID" value="NC_021182.1"/>
</dbReference>
<reference evidence="2 3" key="1">
    <citation type="submission" date="2012-01" db="EMBL/GenBank/DDBJ databases">
        <title>Complete sequence of chromosome of Clostridium pasteurianum BC1.</title>
        <authorList>
            <consortium name="US DOE Joint Genome Institute"/>
            <person name="Lucas S."/>
            <person name="Han J."/>
            <person name="Lapidus A."/>
            <person name="Cheng J.-F."/>
            <person name="Goodwin L."/>
            <person name="Pitluck S."/>
            <person name="Peters L."/>
            <person name="Mikhailova N."/>
            <person name="Teshima H."/>
            <person name="Detter J.C."/>
            <person name="Han C."/>
            <person name="Tapia R."/>
            <person name="Land M."/>
            <person name="Hauser L."/>
            <person name="Kyrpides N."/>
            <person name="Ivanova N."/>
            <person name="Pagani I."/>
            <person name="Dunn J."/>
            <person name="Taghavi S."/>
            <person name="Francis A."/>
            <person name="van der Lelie D."/>
            <person name="Woyke T."/>
        </authorList>
    </citation>
    <scope>NUCLEOTIDE SEQUENCE [LARGE SCALE GENOMIC DNA]</scope>
    <source>
        <strain evidence="2 3">BC1</strain>
    </source>
</reference>
<dbReference type="OrthoDB" id="15017at2"/>
<dbReference type="SUPFAM" id="SSF140683">
    <property type="entry name" value="SP0561-like"/>
    <property type="match status" value="1"/>
</dbReference>
<dbReference type="Gene3D" id="1.10.3910.10">
    <property type="entry name" value="SP0561-like"/>
    <property type="match status" value="1"/>
</dbReference>
<dbReference type="Proteomes" id="UP000013523">
    <property type="component" value="Chromosome"/>
</dbReference>
<evidence type="ECO:0000313" key="3">
    <source>
        <dbReference type="Proteomes" id="UP000013523"/>
    </source>
</evidence>
<gene>
    <name evidence="2" type="ORF">Clopa_4833</name>
</gene>
<name>R4K8N4_CLOPA</name>
<dbReference type="PATRIC" id="fig|86416.3.peg.4822"/>
<evidence type="ECO:0000259" key="1">
    <source>
        <dbReference type="Pfam" id="PF08984"/>
    </source>
</evidence>
<dbReference type="AlphaFoldDB" id="R4K8N4"/>
<accession>R4K8N4</accession>
<dbReference type="KEGG" id="cpas:Clopa_4833"/>
<protein>
    <submittedName>
        <fullName evidence="2">Hydrid cluster protein-associated redox disulfide domain protein</fullName>
    </submittedName>
</protein>
<dbReference type="PROSITE" id="PS51257">
    <property type="entry name" value="PROKAR_LIPOPROTEIN"/>
    <property type="match status" value="1"/>
</dbReference>
<dbReference type="PANTHER" id="PTHR39341">
    <property type="entry name" value="BSL7085 PROTEIN"/>
    <property type="match status" value="1"/>
</dbReference>
<evidence type="ECO:0000313" key="2">
    <source>
        <dbReference type="EMBL" id="AGK99512.1"/>
    </source>
</evidence>
<sequence length="61" mass="6580">MEINKDTTIGEVVRTYPEKAQVLMSFGMGCIGCPSSQGETLEQAALVHALDLDDLLLALNK</sequence>
<dbReference type="PANTHER" id="PTHR39341:SF1">
    <property type="entry name" value="DUF1858 DOMAIN-CONTAINING PROTEIN"/>
    <property type="match status" value="1"/>
</dbReference>
<dbReference type="InterPro" id="IPR023883">
    <property type="entry name" value="CHP03980_redox-disulphide"/>
</dbReference>
<dbReference type="InterPro" id="IPR015077">
    <property type="entry name" value="DUF1858"/>
</dbReference>
<dbReference type="HOGENOM" id="CLU_180540_1_0_9"/>
<dbReference type="EMBL" id="CP003261">
    <property type="protein sequence ID" value="AGK99512.1"/>
    <property type="molecule type" value="Genomic_DNA"/>
</dbReference>
<dbReference type="InterPro" id="IPR038062">
    <property type="entry name" value="ScdA-like_N_sf"/>
</dbReference>
<dbReference type="Pfam" id="PF08984">
    <property type="entry name" value="DUF1858"/>
    <property type="match status" value="1"/>
</dbReference>
<dbReference type="NCBIfam" id="TIGR03980">
    <property type="entry name" value="prismane_assoc"/>
    <property type="match status" value="1"/>
</dbReference>
<keyword evidence="3" id="KW-1185">Reference proteome</keyword>
<dbReference type="eggNOG" id="COG2846">
    <property type="taxonomic scope" value="Bacteria"/>
</dbReference>
<proteinExistence type="predicted"/>
<feature type="domain" description="DUF1858" evidence="1">
    <location>
        <begin position="3"/>
        <end position="56"/>
    </location>
</feature>
<organism evidence="2 3">
    <name type="scientific">Clostridium pasteurianum BC1</name>
    <dbReference type="NCBI Taxonomy" id="86416"/>
    <lineage>
        <taxon>Bacteria</taxon>
        <taxon>Bacillati</taxon>
        <taxon>Bacillota</taxon>
        <taxon>Clostridia</taxon>
        <taxon>Eubacteriales</taxon>
        <taxon>Clostridiaceae</taxon>
        <taxon>Clostridium</taxon>
    </lineage>
</organism>